<comment type="caution">
    <text evidence="1">The sequence shown here is derived from an EMBL/GenBank/DDBJ whole genome shotgun (WGS) entry which is preliminary data.</text>
</comment>
<sequence length="131" mass="14620">MLGWLRTNIGHSLLLLSPLQPLQNSNHTLLLPHRGAFINSVIVPKGRNIFSNPNKNENGWSIRVAKINKEYLQNTGAKSCFYTTYAGIKIGDVNNTIVVRKLLRFPFITHELASRTDKESPACIGNHSSIP</sequence>
<accession>A0ABD2N0Y7</accession>
<gene>
    <name evidence="1" type="ORF">HHI36_022583</name>
</gene>
<dbReference type="Proteomes" id="UP001516400">
    <property type="component" value="Unassembled WGS sequence"/>
</dbReference>
<dbReference type="EMBL" id="JABFTP020000042">
    <property type="protein sequence ID" value="KAL3272120.1"/>
    <property type="molecule type" value="Genomic_DNA"/>
</dbReference>
<keyword evidence="2" id="KW-1185">Reference proteome</keyword>
<name>A0ABD2N0Y7_9CUCU</name>
<protein>
    <submittedName>
        <fullName evidence="1">Uncharacterized protein</fullName>
    </submittedName>
</protein>
<reference evidence="1 2" key="1">
    <citation type="journal article" date="2021" name="BMC Biol.">
        <title>Horizontally acquired antibacterial genes associated with adaptive radiation of ladybird beetles.</title>
        <authorList>
            <person name="Li H.S."/>
            <person name="Tang X.F."/>
            <person name="Huang Y.H."/>
            <person name="Xu Z.Y."/>
            <person name="Chen M.L."/>
            <person name="Du X.Y."/>
            <person name="Qiu B.Y."/>
            <person name="Chen P.T."/>
            <person name="Zhang W."/>
            <person name="Slipinski A."/>
            <person name="Escalona H.E."/>
            <person name="Waterhouse R.M."/>
            <person name="Zwick A."/>
            <person name="Pang H."/>
        </authorList>
    </citation>
    <scope>NUCLEOTIDE SEQUENCE [LARGE SCALE GENOMIC DNA]</scope>
    <source>
        <strain evidence="1">SYSU2018</strain>
    </source>
</reference>
<organism evidence="1 2">
    <name type="scientific">Cryptolaemus montrouzieri</name>
    <dbReference type="NCBI Taxonomy" id="559131"/>
    <lineage>
        <taxon>Eukaryota</taxon>
        <taxon>Metazoa</taxon>
        <taxon>Ecdysozoa</taxon>
        <taxon>Arthropoda</taxon>
        <taxon>Hexapoda</taxon>
        <taxon>Insecta</taxon>
        <taxon>Pterygota</taxon>
        <taxon>Neoptera</taxon>
        <taxon>Endopterygota</taxon>
        <taxon>Coleoptera</taxon>
        <taxon>Polyphaga</taxon>
        <taxon>Cucujiformia</taxon>
        <taxon>Coccinelloidea</taxon>
        <taxon>Coccinellidae</taxon>
        <taxon>Scymninae</taxon>
        <taxon>Scymnini</taxon>
        <taxon>Cryptolaemus</taxon>
    </lineage>
</organism>
<dbReference type="AlphaFoldDB" id="A0ABD2N0Y7"/>
<evidence type="ECO:0000313" key="1">
    <source>
        <dbReference type="EMBL" id="KAL3272120.1"/>
    </source>
</evidence>
<proteinExistence type="predicted"/>
<evidence type="ECO:0000313" key="2">
    <source>
        <dbReference type="Proteomes" id="UP001516400"/>
    </source>
</evidence>